<evidence type="ECO:0000313" key="13">
    <source>
        <dbReference type="Proteomes" id="UP000595437"/>
    </source>
</evidence>
<keyword evidence="4 8" id="KW-0804">Transcription</keyword>
<dbReference type="Gene3D" id="1.10.260.40">
    <property type="entry name" value="lambda repressor-like DNA-binding domains"/>
    <property type="match status" value="1"/>
</dbReference>
<feature type="compositionally biased region" description="Low complexity" evidence="9">
    <location>
        <begin position="125"/>
        <end position="169"/>
    </location>
</feature>
<evidence type="ECO:0000256" key="1">
    <source>
        <dbReference type="ARBA" id="ARBA00004123"/>
    </source>
</evidence>
<dbReference type="InterPro" id="IPR010982">
    <property type="entry name" value="Lambda_DNA-bd_dom_sf"/>
</dbReference>
<evidence type="ECO:0000256" key="3">
    <source>
        <dbReference type="ARBA" id="ARBA00023155"/>
    </source>
</evidence>
<dbReference type="CDD" id="cd00086">
    <property type="entry name" value="homeodomain"/>
    <property type="match status" value="1"/>
</dbReference>
<keyword evidence="3 6" id="KW-0371">Homeobox</keyword>
<keyword evidence="5 6" id="KW-0539">Nucleus</keyword>
<dbReference type="Pfam" id="PF00046">
    <property type="entry name" value="Homeodomain"/>
    <property type="match status" value="1"/>
</dbReference>
<proteinExistence type="inferred from homology"/>
<dbReference type="GO" id="GO:0005634">
    <property type="term" value="C:nucleus"/>
    <property type="evidence" value="ECO:0007669"/>
    <property type="project" value="UniProtKB-SubCell"/>
</dbReference>
<dbReference type="SMART" id="SM00389">
    <property type="entry name" value="HOX"/>
    <property type="match status" value="1"/>
</dbReference>
<evidence type="ECO:0000256" key="7">
    <source>
        <dbReference type="RuleBase" id="RU000682"/>
    </source>
</evidence>
<feature type="domain" description="POU-specific" evidence="11">
    <location>
        <begin position="224"/>
        <end position="298"/>
    </location>
</feature>
<evidence type="ECO:0000256" key="6">
    <source>
        <dbReference type="PROSITE-ProRule" id="PRU00108"/>
    </source>
</evidence>
<name>A0A7T8K8V4_CALRO</name>
<dbReference type="EMBL" id="CP045896">
    <property type="protein sequence ID" value="QQP50424.1"/>
    <property type="molecule type" value="Genomic_DNA"/>
</dbReference>
<dbReference type="PROSITE" id="PS50071">
    <property type="entry name" value="HOMEOBOX_2"/>
    <property type="match status" value="1"/>
</dbReference>
<evidence type="ECO:0000313" key="12">
    <source>
        <dbReference type="EMBL" id="QQP50424.1"/>
    </source>
</evidence>
<organism evidence="12 13">
    <name type="scientific">Caligus rogercresseyi</name>
    <name type="common">Sea louse</name>
    <dbReference type="NCBI Taxonomy" id="217165"/>
    <lineage>
        <taxon>Eukaryota</taxon>
        <taxon>Metazoa</taxon>
        <taxon>Ecdysozoa</taxon>
        <taxon>Arthropoda</taxon>
        <taxon>Crustacea</taxon>
        <taxon>Multicrustacea</taxon>
        <taxon>Hexanauplia</taxon>
        <taxon>Copepoda</taxon>
        <taxon>Siphonostomatoida</taxon>
        <taxon>Caligidae</taxon>
        <taxon>Caligus</taxon>
    </lineage>
</organism>
<dbReference type="GO" id="GO:0000978">
    <property type="term" value="F:RNA polymerase II cis-regulatory region sequence-specific DNA binding"/>
    <property type="evidence" value="ECO:0007669"/>
    <property type="project" value="TreeGrafter"/>
</dbReference>
<dbReference type="SMART" id="SM00352">
    <property type="entry name" value="POU"/>
    <property type="match status" value="1"/>
</dbReference>
<sequence>APQRRGSHEPTPSPSCQSPPGALRGTGGGTGASGGRDIHEMKYMPPQSQLGNGHPAFMGQHAAAAHPWMGLPPEAHHWAMHHHAALYPGDLKASTPPSGDVKPQSPGDFHRFHAGSWNSPPAPGSPYLSSLAAASNNNNITTTPTTNSSSSSTNSSSHPPNSPSPLAYGAMGGMGGVLGSGFGDRYLHRESHNSSPRSDEEGLPSSGRNSASGLLDIVPNGETDSSCFSDDLESFAKQFKQRRIKLGFTQADVGLALGTLYGNVFSQTTICRFEALQLSFKNMCKLMPLLKKWLAEADSTTGTSASIDKIAAQGRKRKKRTSIEVSIKGALEQHFNKNSKPNAAEITSLADHLQLEKEVVRVWFCNRRQKEKRMTPPPNMGGDYNPLEDALAQQQHHQQQHYHQESSHHLHQDHLPVLTSVPPARTSQARHSCPHKACSVTTCHPPITKTHPSHENTIKE</sequence>
<dbReference type="InterPro" id="IPR009057">
    <property type="entry name" value="Homeodomain-like_sf"/>
</dbReference>
<dbReference type="PROSITE" id="PS51179">
    <property type="entry name" value="POU_3"/>
    <property type="match status" value="1"/>
</dbReference>
<keyword evidence="13" id="KW-1185">Reference proteome</keyword>
<dbReference type="PROSITE" id="PS00035">
    <property type="entry name" value="POU_1"/>
    <property type="match status" value="1"/>
</dbReference>
<comment type="similarity">
    <text evidence="8">Belongs to the POU transcription factor family.</text>
</comment>
<evidence type="ECO:0000256" key="8">
    <source>
        <dbReference type="RuleBase" id="RU361194"/>
    </source>
</evidence>
<comment type="subcellular location">
    <subcellularLocation>
        <location evidence="1 6 7">Nucleus</location>
    </subcellularLocation>
</comment>
<dbReference type="Pfam" id="PF00157">
    <property type="entry name" value="Pou"/>
    <property type="match status" value="1"/>
</dbReference>
<evidence type="ECO:0000256" key="9">
    <source>
        <dbReference type="SAM" id="MobiDB-lite"/>
    </source>
</evidence>
<dbReference type="InterPro" id="IPR050255">
    <property type="entry name" value="POU_domain_TF"/>
</dbReference>
<accession>A0A7T8K8V4</accession>
<keyword evidence="2 6" id="KW-0238">DNA-binding</keyword>
<dbReference type="SUPFAM" id="SSF47413">
    <property type="entry name" value="lambda repressor-like DNA-binding domains"/>
    <property type="match status" value="1"/>
</dbReference>
<dbReference type="PRINTS" id="PR00028">
    <property type="entry name" value="POUDOMAIN"/>
</dbReference>
<reference evidence="13" key="1">
    <citation type="submission" date="2021-01" db="EMBL/GenBank/DDBJ databases">
        <title>Caligus Genome Assembly.</title>
        <authorList>
            <person name="Gallardo-Escarate C."/>
        </authorList>
    </citation>
    <scope>NUCLEOTIDE SEQUENCE [LARGE SCALE GENOMIC DNA]</scope>
</reference>
<evidence type="ECO:0000259" key="11">
    <source>
        <dbReference type="PROSITE" id="PS51179"/>
    </source>
</evidence>
<evidence type="ECO:0000256" key="2">
    <source>
        <dbReference type="ARBA" id="ARBA00023125"/>
    </source>
</evidence>
<feature type="DNA-binding region" description="Homeobox" evidence="6">
    <location>
        <begin position="316"/>
        <end position="375"/>
    </location>
</feature>
<dbReference type="FunFam" id="1.10.10.60:FF:000005">
    <property type="entry name" value="POU domain protein"/>
    <property type="match status" value="1"/>
</dbReference>
<dbReference type="AlphaFoldDB" id="A0A7T8K8V4"/>
<protein>
    <recommendedName>
        <fullName evidence="8">POU domain protein</fullName>
    </recommendedName>
</protein>
<dbReference type="Proteomes" id="UP000595437">
    <property type="component" value="Chromosome 7"/>
</dbReference>
<dbReference type="InterPro" id="IPR017970">
    <property type="entry name" value="Homeobox_CS"/>
</dbReference>
<dbReference type="InterPro" id="IPR013847">
    <property type="entry name" value="POU"/>
</dbReference>
<dbReference type="GO" id="GO:0002805">
    <property type="term" value="P:regulation of antimicrobial peptide biosynthetic process"/>
    <property type="evidence" value="ECO:0007669"/>
    <property type="project" value="UniProtKB-ARBA"/>
</dbReference>
<feature type="compositionally biased region" description="Gly residues" evidence="9">
    <location>
        <begin position="24"/>
        <end position="34"/>
    </location>
</feature>
<feature type="region of interest" description="Disordered" evidence="9">
    <location>
        <begin position="1"/>
        <end position="57"/>
    </location>
</feature>
<feature type="compositionally biased region" description="Basic and acidic residues" evidence="9">
    <location>
        <begin position="402"/>
        <end position="412"/>
    </location>
</feature>
<dbReference type="OrthoDB" id="6358449at2759"/>
<gene>
    <name evidence="12" type="ORF">FKW44_011428</name>
</gene>
<dbReference type="InterPro" id="IPR000327">
    <property type="entry name" value="POU_dom"/>
</dbReference>
<dbReference type="GO" id="GO:0001228">
    <property type="term" value="F:DNA-binding transcription activator activity, RNA polymerase II-specific"/>
    <property type="evidence" value="ECO:0007669"/>
    <property type="project" value="UniProtKB-ARBA"/>
</dbReference>
<feature type="compositionally biased region" description="Basic and acidic residues" evidence="9">
    <location>
        <begin position="185"/>
        <end position="200"/>
    </location>
</feature>
<feature type="region of interest" description="Disordered" evidence="9">
    <location>
        <begin position="89"/>
        <end position="170"/>
    </location>
</feature>
<evidence type="ECO:0000256" key="5">
    <source>
        <dbReference type="ARBA" id="ARBA00023242"/>
    </source>
</evidence>
<feature type="domain" description="Homeobox" evidence="10">
    <location>
        <begin position="314"/>
        <end position="374"/>
    </location>
</feature>
<dbReference type="SUPFAM" id="SSF46689">
    <property type="entry name" value="Homeodomain-like"/>
    <property type="match status" value="1"/>
</dbReference>
<dbReference type="PANTHER" id="PTHR11636">
    <property type="entry name" value="POU DOMAIN"/>
    <property type="match status" value="1"/>
</dbReference>
<feature type="non-terminal residue" evidence="12">
    <location>
        <position position="1"/>
    </location>
</feature>
<evidence type="ECO:0000256" key="4">
    <source>
        <dbReference type="ARBA" id="ARBA00023163"/>
    </source>
</evidence>
<feature type="region of interest" description="Disordered" evidence="9">
    <location>
        <begin position="182"/>
        <end position="216"/>
    </location>
</feature>
<evidence type="ECO:0000259" key="10">
    <source>
        <dbReference type="PROSITE" id="PS50071"/>
    </source>
</evidence>
<dbReference type="FunFam" id="1.10.260.40:FF:000001">
    <property type="entry name" value="POU domain protein"/>
    <property type="match status" value="1"/>
</dbReference>
<feature type="non-terminal residue" evidence="12">
    <location>
        <position position="460"/>
    </location>
</feature>
<dbReference type="PANTHER" id="PTHR11636:SF89">
    <property type="entry name" value="POU DOMAIN PROTEIN 2, ISOFORM B-RELATED"/>
    <property type="match status" value="1"/>
</dbReference>
<dbReference type="GO" id="GO:0048813">
    <property type="term" value="P:dendrite morphogenesis"/>
    <property type="evidence" value="ECO:0007669"/>
    <property type="project" value="UniProtKB-ARBA"/>
</dbReference>
<dbReference type="InterPro" id="IPR001356">
    <property type="entry name" value="HD"/>
</dbReference>
<dbReference type="PROSITE" id="PS00465">
    <property type="entry name" value="POU_2"/>
    <property type="match status" value="1"/>
</dbReference>
<dbReference type="Gene3D" id="1.10.10.60">
    <property type="entry name" value="Homeodomain-like"/>
    <property type="match status" value="1"/>
</dbReference>
<feature type="region of interest" description="Disordered" evidence="9">
    <location>
        <begin position="392"/>
        <end position="412"/>
    </location>
</feature>
<dbReference type="PROSITE" id="PS00027">
    <property type="entry name" value="HOMEOBOX_1"/>
    <property type="match status" value="1"/>
</dbReference>